<sequence>MVHNYGMPGLLSGTHSVPATATILREANISNTELDARVASFLLRNEPQDYSRVSMHDLLSFFNSYETCAPQHLAANTPKVLSKPTPVSVVQDSKWKSIEYYTDSFRNVPPVVLQGILSCIGVPTDKFLSCYTSGELVDALFSELITRAFPNLDTEGSPRDVEQDILKIKNFVWMYEMSGTKISTPGISPNASKVPDAGVVERFTSISKIVHYLGMKEIQSIGQSLRCMAIGQTRIQLANEFLVNLGYQAMHQGNDLIQALKVVQGYCISPTNMKT</sequence>
<reference evidence="1 2" key="1">
    <citation type="journal article" date="2020" name="ISME J.">
        <title>Uncovering the hidden diversity of litter-decomposition mechanisms in mushroom-forming fungi.</title>
        <authorList>
            <person name="Floudas D."/>
            <person name="Bentzer J."/>
            <person name="Ahren D."/>
            <person name="Johansson T."/>
            <person name="Persson P."/>
            <person name="Tunlid A."/>
        </authorList>
    </citation>
    <scope>NUCLEOTIDE SEQUENCE [LARGE SCALE GENOMIC DNA]</scope>
    <source>
        <strain evidence="1 2">CBS 101986</strain>
    </source>
</reference>
<accession>A0A8H5B8D8</accession>
<organism evidence="1 2">
    <name type="scientific">Psilocybe cf. subviscida</name>
    <dbReference type="NCBI Taxonomy" id="2480587"/>
    <lineage>
        <taxon>Eukaryota</taxon>
        <taxon>Fungi</taxon>
        <taxon>Dikarya</taxon>
        <taxon>Basidiomycota</taxon>
        <taxon>Agaricomycotina</taxon>
        <taxon>Agaricomycetes</taxon>
        <taxon>Agaricomycetidae</taxon>
        <taxon>Agaricales</taxon>
        <taxon>Agaricineae</taxon>
        <taxon>Strophariaceae</taxon>
        <taxon>Psilocybe</taxon>
    </lineage>
</organism>
<keyword evidence="2" id="KW-1185">Reference proteome</keyword>
<gene>
    <name evidence="1" type="ORF">D9619_012224</name>
</gene>
<protein>
    <submittedName>
        <fullName evidence="1">Uncharacterized protein</fullName>
    </submittedName>
</protein>
<comment type="caution">
    <text evidence="1">The sequence shown here is derived from an EMBL/GenBank/DDBJ whole genome shotgun (WGS) entry which is preliminary data.</text>
</comment>
<dbReference type="Proteomes" id="UP000567179">
    <property type="component" value="Unassembled WGS sequence"/>
</dbReference>
<dbReference type="EMBL" id="JAACJJ010000031">
    <property type="protein sequence ID" value="KAF5318136.1"/>
    <property type="molecule type" value="Genomic_DNA"/>
</dbReference>
<evidence type="ECO:0000313" key="2">
    <source>
        <dbReference type="Proteomes" id="UP000567179"/>
    </source>
</evidence>
<proteinExistence type="predicted"/>
<dbReference type="AlphaFoldDB" id="A0A8H5B8D8"/>
<evidence type="ECO:0000313" key="1">
    <source>
        <dbReference type="EMBL" id="KAF5318136.1"/>
    </source>
</evidence>
<name>A0A8H5B8D8_9AGAR</name>